<keyword evidence="5" id="KW-0029">Amino-acid transport</keyword>
<feature type="transmembrane region" description="Helical" evidence="11">
    <location>
        <begin position="441"/>
        <end position="468"/>
    </location>
</feature>
<feature type="transmembrane region" description="Helical" evidence="11">
    <location>
        <begin position="362"/>
        <end position="384"/>
    </location>
</feature>
<gene>
    <name evidence="13" type="ORF">HGM15179_000068</name>
</gene>
<evidence type="ECO:0000256" key="6">
    <source>
        <dbReference type="ARBA" id="ARBA00022989"/>
    </source>
</evidence>
<feature type="transmembrane region" description="Helical" evidence="11">
    <location>
        <begin position="140"/>
        <end position="161"/>
    </location>
</feature>
<feature type="transmembrane region" description="Helical" evidence="11">
    <location>
        <begin position="255"/>
        <end position="274"/>
    </location>
</feature>
<keyword evidence="14" id="KW-1185">Reference proteome</keyword>
<evidence type="ECO:0000256" key="2">
    <source>
        <dbReference type="ARBA" id="ARBA00008066"/>
    </source>
</evidence>
<evidence type="ECO:0000256" key="5">
    <source>
        <dbReference type="ARBA" id="ARBA00022970"/>
    </source>
</evidence>
<protein>
    <recommendedName>
        <fullName evidence="9">Putative sodium-coupled neutral amino acid transporter 11</fullName>
    </recommendedName>
    <alternativeName>
        <fullName evidence="10">Solute carrier family 38 member 11</fullName>
    </alternativeName>
</protein>
<evidence type="ECO:0000256" key="10">
    <source>
        <dbReference type="ARBA" id="ARBA00041723"/>
    </source>
</evidence>
<feature type="transmembrane region" description="Helical" evidence="11">
    <location>
        <begin position="211"/>
        <end position="235"/>
    </location>
</feature>
<dbReference type="EMBL" id="SWJQ01000001">
    <property type="protein sequence ID" value="TRZ27023.1"/>
    <property type="molecule type" value="Genomic_DNA"/>
</dbReference>
<organism evidence="13 14">
    <name type="scientific">Zosterops borbonicus</name>
    <dbReference type="NCBI Taxonomy" id="364589"/>
    <lineage>
        <taxon>Eukaryota</taxon>
        <taxon>Metazoa</taxon>
        <taxon>Chordata</taxon>
        <taxon>Craniata</taxon>
        <taxon>Vertebrata</taxon>
        <taxon>Euteleostomi</taxon>
        <taxon>Archelosauria</taxon>
        <taxon>Archosauria</taxon>
        <taxon>Dinosauria</taxon>
        <taxon>Saurischia</taxon>
        <taxon>Theropoda</taxon>
        <taxon>Coelurosauria</taxon>
        <taxon>Aves</taxon>
        <taxon>Neognathae</taxon>
        <taxon>Neoaves</taxon>
        <taxon>Telluraves</taxon>
        <taxon>Australaves</taxon>
        <taxon>Passeriformes</taxon>
        <taxon>Sylvioidea</taxon>
        <taxon>Zosteropidae</taxon>
        <taxon>Zosterops</taxon>
    </lineage>
</organism>
<dbReference type="InterPro" id="IPR013057">
    <property type="entry name" value="AA_transpt_TM"/>
</dbReference>
<feature type="transmembrane region" description="Helical" evidence="11">
    <location>
        <begin position="326"/>
        <end position="350"/>
    </location>
</feature>
<evidence type="ECO:0000313" key="14">
    <source>
        <dbReference type="Proteomes" id="UP000796761"/>
    </source>
</evidence>
<keyword evidence="4 11" id="KW-0812">Transmembrane</keyword>
<evidence type="ECO:0000256" key="1">
    <source>
        <dbReference type="ARBA" id="ARBA00004141"/>
    </source>
</evidence>
<keyword evidence="6 11" id="KW-1133">Transmembrane helix</keyword>
<comment type="function">
    <text evidence="8">Putative sodium-dependent amino acid/proton antiporter.</text>
</comment>
<evidence type="ECO:0000256" key="4">
    <source>
        <dbReference type="ARBA" id="ARBA00022692"/>
    </source>
</evidence>
<feature type="domain" description="Amino acid transporter transmembrane" evidence="12">
    <location>
        <begin position="138"/>
        <end position="470"/>
    </location>
</feature>
<dbReference type="GO" id="GO:0016020">
    <property type="term" value="C:membrane"/>
    <property type="evidence" value="ECO:0007669"/>
    <property type="project" value="UniProtKB-SubCell"/>
</dbReference>
<evidence type="ECO:0000256" key="7">
    <source>
        <dbReference type="ARBA" id="ARBA00023136"/>
    </source>
</evidence>
<evidence type="ECO:0000259" key="12">
    <source>
        <dbReference type="Pfam" id="PF01490"/>
    </source>
</evidence>
<dbReference type="Pfam" id="PF01490">
    <property type="entry name" value="Aa_trans"/>
    <property type="match status" value="2"/>
</dbReference>
<dbReference type="GO" id="GO:0015179">
    <property type="term" value="F:L-amino acid transmembrane transporter activity"/>
    <property type="evidence" value="ECO:0007669"/>
    <property type="project" value="TreeGrafter"/>
</dbReference>
<feature type="transmembrane region" description="Helical" evidence="11">
    <location>
        <begin position="101"/>
        <end position="119"/>
    </location>
</feature>
<evidence type="ECO:0000256" key="8">
    <source>
        <dbReference type="ARBA" id="ARBA00037101"/>
    </source>
</evidence>
<feature type="transmembrane region" description="Helical" evidence="11">
    <location>
        <begin position="167"/>
        <end position="190"/>
    </location>
</feature>
<keyword evidence="7 11" id="KW-0472">Membrane</keyword>
<sequence>MEPPAAAAAQVETDDQTALLNKPKNKGGNSNLASAGFNIINSIIGSGVIGLPYSMKEAGFPLGVLLLFVVAYITDYSIILLIKGGNLSSTKTYQELVRKTYGFGGYLILSTLQFLYPFIETDDQTALLNKPKNKGGNSNLASAGFNIINSIIGSGVIGLPYSMKEAGFPLGVLLLFVVAYITDYSIILLIKGGNLSSTKTYQELVRKTYGFGGYLILSTLQFLYPFIAMISYNIITGDTLTKVFQRIPGVGLDNVLIDRHFIILLTTIIFTLPVSLYRDIAKLGKVSLLSLILTIVILIIVIVRTVTFSPQVPKSENAWIFAKSNAVQAIGVMSFAFVCHHNSFLIYGSLEEPTLKNWSQVTHMSVALALIISVAFAASGYMTFTGYTEGDIFENYCRDDNLATFGRFCYGVTVILTFPLECFVTREVIANVFFHGNLSTVLHVFVTVVIIAVATGISLVYDCLGIVLELNFMLQTVKMNLTWDQYKPHLRLNTGTIQEGSAGKVDLEADEE</sequence>
<feature type="transmembrane region" description="Helical" evidence="11">
    <location>
        <begin position="286"/>
        <end position="306"/>
    </location>
</feature>
<feature type="domain" description="Amino acid transporter transmembrane" evidence="12">
    <location>
        <begin position="30"/>
        <end position="116"/>
    </location>
</feature>
<comment type="similarity">
    <text evidence="2">Belongs to the amino acid/polyamine transporter 2 family.</text>
</comment>
<evidence type="ECO:0000313" key="13">
    <source>
        <dbReference type="EMBL" id="TRZ27023.1"/>
    </source>
</evidence>
<dbReference type="OrthoDB" id="28208at2759"/>
<reference evidence="13" key="1">
    <citation type="submission" date="2019-04" db="EMBL/GenBank/DDBJ databases">
        <title>Genome assembly of Zosterops borbonicus 15179.</title>
        <authorList>
            <person name="Leroy T."/>
            <person name="Anselmetti Y."/>
            <person name="Tilak M.-K."/>
            <person name="Nabholz B."/>
        </authorList>
    </citation>
    <scope>NUCLEOTIDE SEQUENCE</scope>
    <source>
        <strain evidence="13">HGM_15179</strain>
        <tissue evidence="13">Muscle</tissue>
    </source>
</reference>
<name>A0A8K1GZH7_9PASS</name>
<accession>A0A8K1GZH7</accession>
<feature type="transmembrane region" description="Helical" evidence="11">
    <location>
        <begin position="32"/>
        <end position="53"/>
    </location>
</feature>
<feature type="transmembrane region" description="Helical" evidence="11">
    <location>
        <begin position="60"/>
        <end position="81"/>
    </location>
</feature>
<comment type="caution">
    <text evidence="13">The sequence shown here is derived from an EMBL/GenBank/DDBJ whole genome shotgun (WGS) entry which is preliminary data.</text>
</comment>
<keyword evidence="3" id="KW-0813">Transport</keyword>
<dbReference type="PANTHER" id="PTHR22950:SF458">
    <property type="entry name" value="SODIUM-COUPLED NEUTRAL AMINO ACID TRANSPORTER 11-RELATED"/>
    <property type="match status" value="1"/>
</dbReference>
<proteinExistence type="inferred from homology"/>
<dbReference type="PANTHER" id="PTHR22950">
    <property type="entry name" value="AMINO ACID TRANSPORTER"/>
    <property type="match status" value="1"/>
</dbReference>
<comment type="subcellular location">
    <subcellularLocation>
        <location evidence="1">Membrane</location>
        <topology evidence="1">Multi-pass membrane protein</topology>
    </subcellularLocation>
</comment>
<dbReference type="AlphaFoldDB" id="A0A8K1GZH7"/>
<evidence type="ECO:0000256" key="9">
    <source>
        <dbReference type="ARBA" id="ARBA00040814"/>
    </source>
</evidence>
<evidence type="ECO:0000256" key="11">
    <source>
        <dbReference type="SAM" id="Phobius"/>
    </source>
</evidence>
<dbReference type="Proteomes" id="UP000796761">
    <property type="component" value="Unassembled WGS sequence"/>
</dbReference>
<evidence type="ECO:0000256" key="3">
    <source>
        <dbReference type="ARBA" id="ARBA00022448"/>
    </source>
</evidence>